<feature type="region of interest" description="Disordered" evidence="1">
    <location>
        <begin position="333"/>
        <end position="355"/>
    </location>
</feature>
<evidence type="ECO:0000256" key="1">
    <source>
        <dbReference type="SAM" id="MobiDB-lite"/>
    </source>
</evidence>
<feature type="compositionally biased region" description="Basic residues" evidence="1">
    <location>
        <begin position="14"/>
        <end position="26"/>
    </location>
</feature>
<name>A0AAN9LMM2_CANGL</name>
<evidence type="ECO:0000313" key="2">
    <source>
        <dbReference type="EMBL" id="KAK7336898.1"/>
    </source>
</evidence>
<dbReference type="PANTHER" id="PTHR33318">
    <property type="entry name" value="ASPARTYL/GLUTAMYL-TRNA(ASN/GLN) AMIDOTRANSFERASE SUBUNIT"/>
    <property type="match status" value="1"/>
</dbReference>
<feature type="region of interest" description="Disordered" evidence="1">
    <location>
        <begin position="10"/>
        <end position="39"/>
    </location>
</feature>
<dbReference type="GO" id="GO:0007142">
    <property type="term" value="P:male meiosis II"/>
    <property type="evidence" value="ECO:0007669"/>
    <property type="project" value="InterPro"/>
</dbReference>
<protein>
    <submittedName>
        <fullName evidence="2">Uncharacterized protein</fullName>
    </submittedName>
</protein>
<organism evidence="2 3">
    <name type="scientific">Canavalia gladiata</name>
    <name type="common">Sword bean</name>
    <name type="synonym">Dolichos gladiatus</name>
    <dbReference type="NCBI Taxonomy" id="3824"/>
    <lineage>
        <taxon>Eukaryota</taxon>
        <taxon>Viridiplantae</taxon>
        <taxon>Streptophyta</taxon>
        <taxon>Embryophyta</taxon>
        <taxon>Tracheophyta</taxon>
        <taxon>Spermatophyta</taxon>
        <taxon>Magnoliopsida</taxon>
        <taxon>eudicotyledons</taxon>
        <taxon>Gunneridae</taxon>
        <taxon>Pentapetalae</taxon>
        <taxon>rosids</taxon>
        <taxon>fabids</taxon>
        <taxon>Fabales</taxon>
        <taxon>Fabaceae</taxon>
        <taxon>Papilionoideae</taxon>
        <taxon>50 kb inversion clade</taxon>
        <taxon>NPAAA clade</taxon>
        <taxon>indigoferoid/millettioid clade</taxon>
        <taxon>Phaseoleae</taxon>
        <taxon>Canavalia</taxon>
    </lineage>
</organism>
<dbReference type="AlphaFoldDB" id="A0AAN9LMM2"/>
<dbReference type="EMBL" id="JAYMYQ010000004">
    <property type="protein sequence ID" value="KAK7336898.1"/>
    <property type="molecule type" value="Genomic_DNA"/>
</dbReference>
<reference evidence="2 3" key="1">
    <citation type="submission" date="2024-01" db="EMBL/GenBank/DDBJ databases">
        <title>The genomes of 5 underutilized Papilionoideae crops provide insights into root nodulation and disease resistanc.</title>
        <authorList>
            <person name="Jiang F."/>
        </authorList>
    </citation>
    <scope>NUCLEOTIDE SEQUENCE [LARGE SCALE GENOMIC DNA]</scope>
    <source>
        <strain evidence="2">LVBAO_FW01</strain>
        <tissue evidence="2">Leaves</tissue>
    </source>
</reference>
<evidence type="ECO:0000313" key="3">
    <source>
        <dbReference type="Proteomes" id="UP001367508"/>
    </source>
</evidence>
<dbReference type="InterPro" id="IPR039300">
    <property type="entry name" value="JASON"/>
</dbReference>
<dbReference type="PANTHER" id="PTHR33318:SF4">
    <property type="entry name" value="OS04G0511700 PROTEIN"/>
    <property type="match status" value="1"/>
</dbReference>
<comment type="caution">
    <text evidence="2">The sequence shown here is derived from an EMBL/GenBank/DDBJ whole genome shotgun (WGS) entry which is preliminary data.</text>
</comment>
<dbReference type="Proteomes" id="UP001367508">
    <property type="component" value="Unassembled WGS sequence"/>
</dbReference>
<sequence length="355" mass="39452">MGCFLHCFGSSQHTKQRRKTPHHRVTRNASGRPQQLPSPVVSSVEVHVQDSSTSTIASQIQIQAKPDASPRKRVTFDSNVKTYEAYEVVNFQSEKSEEEEALVTSMESYPTNHRYHNCSHGDDDEDGERDYWDSDLTDDDDDDDDDDGDSDMGEEYDELGEGFEDGIVYSSSRNGANQVRDEDVNPNARDRSLYVHSVLNPVENLTQWKAVKAKRAPSLMSRKENFILNQESPTVSAKKLNQEMAVDASLSNWLVSSETTPVNKALYVGTPERSSSQGSNSVISHEDRPILGALTVEEIKQFSASSSPRKSPIRCVDEMPIIGSVGTYWNFGNSGSPATFEGTPNRPTSRGVHLK</sequence>
<proteinExistence type="predicted"/>
<feature type="region of interest" description="Disordered" evidence="1">
    <location>
        <begin position="111"/>
        <end position="157"/>
    </location>
</feature>
<keyword evidence="3" id="KW-1185">Reference proteome</keyword>
<feature type="compositionally biased region" description="Acidic residues" evidence="1">
    <location>
        <begin position="122"/>
        <end position="157"/>
    </location>
</feature>
<gene>
    <name evidence="2" type="ORF">VNO77_17449</name>
</gene>
<accession>A0AAN9LMM2</accession>